<accession>A0A0C9ZVV6</accession>
<dbReference type="AlphaFoldDB" id="A0A0C9ZVV6"/>
<dbReference type="PANTHER" id="PTHR11530:SF30">
    <property type="entry name" value="FAD DEPENDENT OXIDOREDUCTASE DOMAIN-CONTAINING PROTEIN"/>
    <property type="match status" value="1"/>
</dbReference>
<evidence type="ECO:0000256" key="5">
    <source>
        <dbReference type="ARBA" id="ARBA00023002"/>
    </source>
</evidence>
<keyword evidence="3" id="KW-0285">Flavoprotein</keyword>
<dbReference type="InterPro" id="IPR023209">
    <property type="entry name" value="DAO"/>
</dbReference>
<gene>
    <name evidence="7" type="ORF">PISMIDRAFT_671302</name>
</gene>
<sequence>MIPTGLVKKLPSKVYSKTAGSASELWWRDLVREFRILPPEEIPEPYVAGVAFCTVSVNPQEYIPWLSSELRARDVEFVRKHVKTLEELRPLVGASGILVNASSLGSRSIIGVEDTKLFPIRGQSILVQSPELQEFLATKPDDDAMSAGAHAYIIPRPGRSLADTVLLGGTYEVGNWDTSLDMNIARAIFYLCSELAPSLRNSDQTKILAHNVGLRPAREGGPRVEAEIVQFPLRGENDVLIPWNTTSLEEGKMRVVHAYGFGGAGYQTSWGVAEDVMAIIKEMQACMQ</sequence>
<evidence type="ECO:0000256" key="4">
    <source>
        <dbReference type="ARBA" id="ARBA00022827"/>
    </source>
</evidence>
<dbReference type="PANTHER" id="PTHR11530">
    <property type="entry name" value="D-AMINO ACID OXIDASE"/>
    <property type="match status" value="1"/>
</dbReference>
<dbReference type="GO" id="GO:0019478">
    <property type="term" value="P:D-amino acid catabolic process"/>
    <property type="evidence" value="ECO:0007669"/>
    <property type="project" value="TreeGrafter"/>
</dbReference>
<reference evidence="8" key="2">
    <citation type="submission" date="2015-01" db="EMBL/GenBank/DDBJ databases">
        <title>Evolutionary Origins and Diversification of the Mycorrhizal Mutualists.</title>
        <authorList>
            <consortium name="DOE Joint Genome Institute"/>
            <consortium name="Mycorrhizal Genomics Consortium"/>
            <person name="Kohler A."/>
            <person name="Kuo A."/>
            <person name="Nagy L.G."/>
            <person name="Floudas D."/>
            <person name="Copeland A."/>
            <person name="Barry K.W."/>
            <person name="Cichocki N."/>
            <person name="Veneault-Fourrey C."/>
            <person name="LaButti K."/>
            <person name="Lindquist E.A."/>
            <person name="Lipzen A."/>
            <person name="Lundell T."/>
            <person name="Morin E."/>
            <person name="Murat C."/>
            <person name="Riley R."/>
            <person name="Ohm R."/>
            <person name="Sun H."/>
            <person name="Tunlid A."/>
            <person name="Henrissat B."/>
            <person name="Grigoriev I.V."/>
            <person name="Hibbett D.S."/>
            <person name="Martin F."/>
        </authorList>
    </citation>
    <scope>NUCLEOTIDE SEQUENCE [LARGE SCALE GENOMIC DNA]</scope>
    <source>
        <strain evidence="8">441</strain>
    </source>
</reference>
<dbReference type="STRING" id="765257.A0A0C9ZVV6"/>
<dbReference type="PROSITE" id="PS00677">
    <property type="entry name" value="DAO"/>
    <property type="match status" value="1"/>
</dbReference>
<dbReference type="Gene3D" id="3.30.9.10">
    <property type="entry name" value="D-Amino Acid Oxidase, subunit A, domain 2"/>
    <property type="match status" value="1"/>
</dbReference>
<evidence type="ECO:0000256" key="1">
    <source>
        <dbReference type="ARBA" id="ARBA00001974"/>
    </source>
</evidence>
<dbReference type="Pfam" id="PF01266">
    <property type="entry name" value="DAO"/>
    <property type="match status" value="1"/>
</dbReference>
<evidence type="ECO:0000313" key="8">
    <source>
        <dbReference type="Proteomes" id="UP000054018"/>
    </source>
</evidence>
<protein>
    <recommendedName>
        <fullName evidence="6">FAD dependent oxidoreductase domain-containing protein</fullName>
    </recommendedName>
</protein>
<dbReference type="OrthoDB" id="2015447at2759"/>
<dbReference type="GO" id="GO:0071949">
    <property type="term" value="F:FAD binding"/>
    <property type="evidence" value="ECO:0007669"/>
    <property type="project" value="InterPro"/>
</dbReference>
<keyword evidence="8" id="KW-1185">Reference proteome</keyword>
<comment type="similarity">
    <text evidence="2">Belongs to the DAMOX/DASOX family.</text>
</comment>
<dbReference type="GO" id="GO:0005737">
    <property type="term" value="C:cytoplasm"/>
    <property type="evidence" value="ECO:0007669"/>
    <property type="project" value="TreeGrafter"/>
</dbReference>
<name>A0A0C9ZVV6_9AGAM</name>
<dbReference type="SUPFAM" id="SSF54373">
    <property type="entry name" value="FAD-linked reductases, C-terminal domain"/>
    <property type="match status" value="1"/>
</dbReference>
<keyword evidence="4" id="KW-0274">FAD</keyword>
<dbReference type="Proteomes" id="UP000054018">
    <property type="component" value="Unassembled WGS sequence"/>
</dbReference>
<dbReference type="HOGENOM" id="CLU_034311_3_1_1"/>
<comment type="cofactor">
    <cofactor evidence="1">
        <name>FAD</name>
        <dbReference type="ChEBI" id="CHEBI:57692"/>
    </cofactor>
</comment>
<feature type="domain" description="FAD dependent oxidoreductase" evidence="6">
    <location>
        <begin position="33"/>
        <end position="276"/>
    </location>
</feature>
<reference evidence="7 8" key="1">
    <citation type="submission" date="2014-04" db="EMBL/GenBank/DDBJ databases">
        <authorList>
            <consortium name="DOE Joint Genome Institute"/>
            <person name="Kuo A."/>
            <person name="Kohler A."/>
            <person name="Costa M.D."/>
            <person name="Nagy L.G."/>
            <person name="Floudas D."/>
            <person name="Copeland A."/>
            <person name="Barry K.W."/>
            <person name="Cichocki N."/>
            <person name="Veneault-Fourrey C."/>
            <person name="LaButti K."/>
            <person name="Lindquist E.A."/>
            <person name="Lipzen A."/>
            <person name="Lundell T."/>
            <person name="Morin E."/>
            <person name="Murat C."/>
            <person name="Sun H."/>
            <person name="Tunlid A."/>
            <person name="Henrissat B."/>
            <person name="Grigoriev I.V."/>
            <person name="Hibbett D.S."/>
            <person name="Martin F."/>
            <person name="Nordberg H.P."/>
            <person name="Cantor M.N."/>
            <person name="Hua S.X."/>
        </authorList>
    </citation>
    <scope>NUCLEOTIDE SEQUENCE [LARGE SCALE GENOMIC DNA]</scope>
    <source>
        <strain evidence="7 8">441</strain>
    </source>
</reference>
<evidence type="ECO:0000259" key="6">
    <source>
        <dbReference type="Pfam" id="PF01266"/>
    </source>
</evidence>
<dbReference type="EMBL" id="KN833687">
    <property type="protein sequence ID" value="KIK30174.1"/>
    <property type="molecule type" value="Genomic_DNA"/>
</dbReference>
<evidence type="ECO:0000256" key="3">
    <source>
        <dbReference type="ARBA" id="ARBA00022630"/>
    </source>
</evidence>
<dbReference type="InterPro" id="IPR006076">
    <property type="entry name" value="FAD-dep_OxRdtase"/>
</dbReference>
<proteinExistence type="inferred from homology"/>
<dbReference type="SUPFAM" id="SSF51971">
    <property type="entry name" value="Nucleotide-binding domain"/>
    <property type="match status" value="1"/>
</dbReference>
<keyword evidence="5" id="KW-0560">Oxidoreductase</keyword>
<evidence type="ECO:0000313" key="7">
    <source>
        <dbReference type="EMBL" id="KIK30174.1"/>
    </source>
</evidence>
<evidence type="ECO:0000256" key="2">
    <source>
        <dbReference type="ARBA" id="ARBA00006730"/>
    </source>
</evidence>
<dbReference type="GO" id="GO:0003884">
    <property type="term" value="F:D-amino-acid oxidase activity"/>
    <property type="evidence" value="ECO:0007669"/>
    <property type="project" value="InterPro"/>
</dbReference>
<organism evidence="7 8">
    <name type="scientific">Pisolithus microcarpus 441</name>
    <dbReference type="NCBI Taxonomy" id="765257"/>
    <lineage>
        <taxon>Eukaryota</taxon>
        <taxon>Fungi</taxon>
        <taxon>Dikarya</taxon>
        <taxon>Basidiomycota</taxon>
        <taxon>Agaricomycotina</taxon>
        <taxon>Agaricomycetes</taxon>
        <taxon>Agaricomycetidae</taxon>
        <taxon>Boletales</taxon>
        <taxon>Sclerodermatineae</taxon>
        <taxon>Pisolithaceae</taxon>
        <taxon>Pisolithus</taxon>
    </lineage>
</organism>
<dbReference type="InterPro" id="IPR006181">
    <property type="entry name" value="D-amino_acid_oxidase_CS"/>
</dbReference>